<name>A0A483CWB2_9EURY</name>
<keyword evidence="6" id="KW-0067">ATP-binding</keyword>
<comment type="similarity">
    <text evidence="1">Belongs to the helicase family. RecQ subfamily.</text>
</comment>
<feature type="domain" description="Helicase C-terminal" evidence="13">
    <location>
        <begin position="213"/>
        <end position="361"/>
    </location>
</feature>
<evidence type="ECO:0000256" key="8">
    <source>
        <dbReference type="ARBA" id="ARBA00023235"/>
    </source>
</evidence>
<dbReference type="PROSITE" id="PS51192">
    <property type="entry name" value="HELICASE_ATP_BIND_1"/>
    <property type="match status" value="1"/>
</dbReference>
<dbReference type="GO" id="GO:0046872">
    <property type="term" value="F:metal ion binding"/>
    <property type="evidence" value="ECO:0007669"/>
    <property type="project" value="UniProtKB-KW"/>
</dbReference>
<evidence type="ECO:0000256" key="3">
    <source>
        <dbReference type="ARBA" id="ARBA00022741"/>
    </source>
</evidence>
<keyword evidence="4" id="KW-0378">Hydrolase</keyword>
<keyword evidence="7" id="KW-0238">DNA-binding</keyword>
<dbReference type="EMBL" id="PGCL01000001">
    <property type="protein sequence ID" value="TAJ45851.1"/>
    <property type="molecule type" value="Genomic_DNA"/>
</dbReference>
<dbReference type="Proteomes" id="UP000292580">
    <property type="component" value="Unassembled WGS sequence"/>
</dbReference>
<reference evidence="14 15" key="1">
    <citation type="submission" date="2017-11" db="EMBL/GenBank/DDBJ databases">
        <title>Isolation and Characterization of Methanofollis Species from Methane Seep Offshore SW Taiwan.</title>
        <authorList>
            <person name="Teng N.-H."/>
            <person name="Lai M.-C."/>
            <person name="Chen S.-C."/>
        </authorList>
    </citation>
    <scope>NUCLEOTIDE SEQUENCE [LARGE SCALE GENOMIC DNA]</scope>
    <source>
        <strain evidence="14 15">FWC-SCC2</strain>
    </source>
</reference>
<dbReference type="SMART" id="SM00490">
    <property type="entry name" value="HELICc"/>
    <property type="match status" value="1"/>
</dbReference>
<dbReference type="InterPro" id="IPR004589">
    <property type="entry name" value="DNA_helicase_ATP-dep_RecQ"/>
</dbReference>
<evidence type="ECO:0000313" key="14">
    <source>
        <dbReference type="EMBL" id="TAJ45851.1"/>
    </source>
</evidence>
<dbReference type="PROSITE" id="PS51194">
    <property type="entry name" value="HELICASE_CTER"/>
    <property type="match status" value="1"/>
</dbReference>
<dbReference type="FunFam" id="3.40.50.300:FF:000156">
    <property type="entry name" value="ATP-dependent DNA helicase recQ"/>
    <property type="match status" value="1"/>
</dbReference>
<dbReference type="GO" id="GO:0006260">
    <property type="term" value="P:DNA replication"/>
    <property type="evidence" value="ECO:0007669"/>
    <property type="project" value="InterPro"/>
</dbReference>
<evidence type="ECO:0000259" key="12">
    <source>
        <dbReference type="PROSITE" id="PS51192"/>
    </source>
</evidence>
<dbReference type="GO" id="GO:0043138">
    <property type="term" value="F:3'-5' DNA helicase activity"/>
    <property type="evidence" value="ECO:0007669"/>
    <property type="project" value="UniProtKB-EC"/>
</dbReference>
<dbReference type="SMART" id="SM00956">
    <property type="entry name" value="RQC"/>
    <property type="match status" value="1"/>
</dbReference>
<evidence type="ECO:0000256" key="10">
    <source>
        <dbReference type="ARBA" id="ARBA00034808"/>
    </source>
</evidence>
<dbReference type="GO" id="GO:0005737">
    <property type="term" value="C:cytoplasm"/>
    <property type="evidence" value="ECO:0007669"/>
    <property type="project" value="TreeGrafter"/>
</dbReference>
<dbReference type="InterPro" id="IPR014001">
    <property type="entry name" value="Helicase_ATP-bd"/>
</dbReference>
<dbReference type="GO" id="GO:0030894">
    <property type="term" value="C:replisome"/>
    <property type="evidence" value="ECO:0007669"/>
    <property type="project" value="TreeGrafter"/>
</dbReference>
<accession>A0A483CWB2</accession>
<dbReference type="InterPro" id="IPR032284">
    <property type="entry name" value="RecQ_Zn-bd"/>
</dbReference>
<dbReference type="PANTHER" id="PTHR13710:SF105">
    <property type="entry name" value="ATP-DEPENDENT DNA HELICASE Q1"/>
    <property type="match status" value="1"/>
</dbReference>
<dbReference type="GO" id="GO:0005524">
    <property type="term" value="F:ATP binding"/>
    <property type="evidence" value="ECO:0007669"/>
    <property type="project" value="UniProtKB-KW"/>
</dbReference>
<keyword evidence="3" id="KW-0547">Nucleotide-binding</keyword>
<evidence type="ECO:0000256" key="9">
    <source>
        <dbReference type="ARBA" id="ARBA00034617"/>
    </source>
</evidence>
<dbReference type="InterPro" id="IPR036388">
    <property type="entry name" value="WH-like_DNA-bd_sf"/>
</dbReference>
<dbReference type="OrthoDB" id="114759at2157"/>
<dbReference type="GO" id="GO:0016787">
    <property type="term" value="F:hydrolase activity"/>
    <property type="evidence" value="ECO:0007669"/>
    <property type="project" value="UniProtKB-KW"/>
</dbReference>
<keyword evidence="15" id="KW-1185">Reference proteome</keyword>
<dbReference type="Pfam" id="PF00270">
    <property type="entry name" value="DEAD"/>
    <property type="match status" value="1"/>
</dbReference>
<evidence type="ECO:0000313" key="15">
    <source>
        <dbReference type="Proteomes" id="UP000292580"/>
    </source>
</evidence>
<keyword evidence="2" id="KW-0479">Metal-binding</keyword>
<dbReference type="Pfam" id="PF09382">
    <property type="entry name" value="RQC"/>
    <property type="match status" value="1"/>
</dbReference>
<dbReference type="InterPro" id="IPR001650">
    <property type="entry name" value="Helicase_C-like"/>
</dbReference>
<feature type="region of interest" description="Disordered" evidence="11">
    <location>
        <begin position="495"/>
        <end position="519"/>
    </location>
</feature>
<dbReference type="SMART" id="SM00487">
    <property type="entry name" value="DEXDc"/>
    <property type="match status" value="1"/>
</dbReference>
<dbReference type="InterPro" id="IPR018982">
    <property type="entry name" value="RQC_domain"/>
</dbReference>
<dbReference type="InterPro" id="IPR011545">
    <property type="entry name" value="DEAD/DEAH_box_helicase_dom"/>
</dbReference>
<proteinExistence type="inferred from homology"/>
<dbReference type="AlphaFoldDB" id="A0A483CWB2"/>
<keyword evidence="5" id="KW-0347">Helicase</keyword>
<dbReference type="CDD" id="cd18794">
    <property type="entry name" value="SF2_C_RecQ"/>
    <property type="match status" value="1"/>
</dbReference>
<evidence type="ECO:0000256" key="7">
    <source>
        <dbReference type="ARBA" id="ARBA00023125"/>
    </source>
</evidence>
<dbReference type="InterPro" id="IPR027417">
    <property type="entry name" value="P-loop_NTPase"/>
</dbReference>
<dbReference type="Pfam" id="PF16124">
    <property type="entry name" value="RecQ_Zn_bind"/>
    <property type="match status" value="1"/>
</dbReference>
<evidence type="ECO:0000256" key="5">
    <source>
        <dbReference type="ARBA" id="ARBA00022806"/>
    </source>
</evidence>
<evidence type="ECO:0000256" key="2">
    <source>
        <dbReference type="ARBA" id="ARBA00022723"/>
    </source>
</evidence>
<feature type="domain" description="Helicase ATP-binding" evidence="12">
    <location>
        <begin position="25"/>
        <end position="193"/>
    </location>
</feature>
<feature type="compositionally biased region" description="Basic and acidic residues" evidence="11">
    <location>
        <begin position="506"/>
        <end position="519"/>
    </location>
</feature>
<dbReference type="FunFam" id="3.40.50.300:FF:000296">
    <property type="entry name" value="ATP-dependent DNA helicase RecQ"/>
    <property type="match status" value="1"/>
</dbReference>
<dbReference type="EC" id="5.6.2.4" evidence="10"/>
<comment type="catalytic activity">
    <reaction evidence="9">
        <text>Couples ATP hydrolysis with the unwinding of duplex DNA by translocating in the 3'-5' direction.</text>
        <dbReference type="EC" id="5.6.2.4"/>
    </reaction>
</comment>
<dbReference type="Pfam" id="PF00271">
    <property type="entry name" value="Helicase_C"/>
    <property type="match status" value="1"/>
</dbReference>
<sequence length="519" mass="58202">MDATDALLKKYWGYTSFLPHQREIIASVLEGRDTLAVLATGGGKSLCYQLPALALGGLTLVVSPLLSLMKDQVDDLTLRGVPAAACTGSLKPEEREEIRRSLEEDTLRLLFISPEKCMQPAVLASLRRLPVRLIAIDEAHCISEWGHNFRPEYRHLNGLRRHLPHVPIVALTATATPDVREDICRQLGLSGPAVFVGTFNRPEVRYRVLPKSNPTALLLACIREHRNESGIVYCSSREKTEEIAGVLGRYGYRAHAYHAGLDTRTRERVQEDFLRGRVRIVCATVAFGMGVDKPDVRYVVHYDLPGSLECYYQESGRAGRDGRPAECVLFYDPADHERIRSMIDRGGPGGRHRRTALRKLEEMRGYCETAACRRKYLLNYFGEAYAAETCGRCDTCEGPGGRIDGTECARRIIACVEQLPGDPGIDLIADVLRGSKNATVRNNRFDLLPAYNTGREWSRRHYRAIVSDLIGQGYLARSGGRRRGVRLTERSARITEGGERVTVPAEQERREENRKNQQK</sequence>
<evidence type="ECO:0000256" key="6">
    <source>
        <dbReference type="ARBA" id="ARBA00022840"/>
    </source>
</evidence>
<dbReference type="GO" id="GO:0003677">
    <property type="term" value="F:DNA binding"/>
    <property type="evidence" value="ECO:0007669"/>
    <property type="project" value="UniProtKB-KW"/>
</dbReference>
<comment type="caution">
    <text evidence="14">The sequence shown here is derived from an EMBL/GenBank/DDBJ whole genome shotgun (WGS) entry which is preliminary data.</text>
</comment>
<evidence type="ECO:0000259" key="13">
    <source>
        <dbReference type="PROSITE" id="PS51194"/>
    </source>
</evidence>
<dbReference type="Gene3D" id="3.40.50.300">
    <property type="entry name" value="P-loop containing nucleotide triphosphate hydrolases"/>
    <property type="match status" value="2"/>
</dbReference>
<dbReference type="PANTHER" id="PTHR13710">
    <property type="entry name" value="DNA HELICASE RECQ FAMILY MEMBER"/>
    <property type="match status" value="1"/>
</dbReference>
<dbReference type="SUPFAM" id="SSF52540">
    <property type="entry name" value="P-loop containing nucleoside triphosphate hydrolases"/>
    <property type="match status" value="1"/>
</dbReference>
<dbReference type="SUPFAM" id="SSF46785">
    <property type="entry name" value="Winged helix' DNA-binding domain"/>
    <property type="match status" value="1"/>
</dbReference>
<protein>
    <recommendedName>
        <fullName evidence="10">DNA 3'-5' helicase</fullName>
        <ecNumber evidence="10">5.6.2.4</ecNumber>
    </recommendedName>
</protein>
<dbReference type="Gene3D" id="1.10.10.10">
    <property type="entry name" value="Winged helix-like DNA-binding domain superfamily/Winged helix DNA-binding domain"/>
    <property type="match status" value="1"/>
</dbReference>
<evidence type="ECO:0000256" key="4">
    <source>
        <dbReference type="ARBA" id="ARBA00022801"/>
    </source>
</evidence>
<evidence type="ECO:0000256" key="1">
    <source>
        <dbReference type="ARBA" id="ARBA00005446"/>
    </source>
</evidence>
<dbReference type="GO" id="GO:0006310">
    <property type="term" value="P:DNA recombination"/>
    <property type="evidence" value="ECO:0007669"/>
    <property type="project" value="InterPro"/>
</dbReference>
<dbReference type="GO" id="GO:0006281">
    <property type="term" value="P:DNA repair"/>
    <property type="evidence" value="ECO:0007669"/>
    <property type="project" value="InterPro"/>
</dbReference>
<evidence type="ECO:0000256" key="11">
    <source>
        <dbReference type="SAM" id="MobiDB-lite"/>
    </source>
</evidence>
<dbReference type="NCBIfam" id="TIGR00614">
    <property type="entry name" value="recQ_fam"/>
    <property type="match status" value="1"/>
</dbReference>
<keyword evidence="8" id="KW-0413">Isomerase</keyword>
<gene>
    <name evidence="14" type="ORF">CUJ86_01390</name>
</gene>
<dbReference type="GO" id="GO:0009378">
    <property type="term" value="F:four-way junction helicase activity"/>
    <property type="evidence" value="ECO:0007669"/>
    <property type="project" value="TreeGrafter"/>
</dbReference>
<organism evidence="14 15">
    <name type="scientific">Methanofollis fontis</name>
    <dbReference type="NCBI Taxonomy" id="2052832"/>
    <lineage>
        <taxon>Archaea</taxon>
        <taxon>Methanobacteriati</taxon>
        <taxon>Methanobacteriota</taxon>
        <taxon>Stenosarchaea group</taxon>
        <taxon>Methanomicrobia</taxon>
        <taxon>Methanomicrobiales</taxon>
        <taxon>Methanomicrobiaceae</taxon>
        <taxon>Methanofollis</taxon>
    </lineage>
</organism>
<dbReference type="CDD" id="cd17920">
    <property type="entry name" value="DEXHc_RecQ"/>
    <property type="match status" value="1"/>
</dbReference>
<dbReference type="InterPro" id="IPR036390">
    <property type="entry name" value="WH_DNA-bd_sf"/>
</dbReference>